<dbReference type="NCBIfam" id="TIGR00109">
    <property type="entry name" value="hemH"/>
    <property type="match status" value="1"/>
</dbReference>
<dbReference type="GO" id="GO:0004325">
    <property type="term" value="F:ferrochelatase activity"/>
    <property type="evidence" value="ECO:0007669"/>
    <property type="project" value="UniProtKB-UniRule"/>
</dbReference>
<evidence type="ECO:0000256" key="7">
    <source>
        <dbReference type="ARBA" id="ARBA00023128"/>
    </source>
</evidence>
<sequence>MKATTIDRTIPSDIRLYLSFLFFISTHSNVAVMTAIQRPISAFARPSLPSSSRLRLGPLAFARQRFLATVKDGPAVGSKPPTAVLMMNMGGPSTVPEVHDFLSRLFHDNDLIPLPFQGLLAPLIAKRRTPSIEEQYSAIGGGSPILKWTQLQGAAMCSLLDELNPESAPHKPYVAFRYAKTLTEDALAEMKQDGVRRAVAFSQYPQYSSSTTGSSLNELYKQVKQLGWGGNGEVKWSVIDRWPTHPGLVEAFAHNIKTALQTYPEDRRGDVTILFSAHSLPLDIVNRGDPYTAEVAATVWAVMSKLNFSNPWRLTWQSKVGPKAWQGPQTAAAIEGYAKAGTKDICLVPVAFTSDHIETLYELDIEVKEEAEKLGVHLTRASSLNDSPIFIRALADIVSNHLKDYDAGLIGPASKQLLSADPRHVSPRSQETRRWLASGGMNMGS</sequence>
<evidence type="ECO:0000313" key="14">
    <source>
        <dbReference type="Proteomes" id="UP000199727"/>
    </source>
</evidence>
<dbReference type="InterPro" id="IPR001015">
    <property type="entry name" value="Ferrochelatase"/>
</dbReference>
<dbReference type="Proteomes" id="UP000199727">
    <property type="component" value="Unassembled WGS sequence"/>
</dbReference>
<dbReference type="EMBL" id="AMKT01000056">
    <property type="protein sequence ID" value="OXG18330.1"/>
    <property type="molecule type" value="Genomic_DNA"/>
</dbReference>
<evidence type="ECO:0000256" key="11">
    <source>
        <dbReference type="ARBA" id="ARBA00023244"/>
    </source>
</evidence>
<protein>
    <recommendedName>
        <fullName evidence="12">Ferrochelatase</fullName>
        <ecNumber evidence="12">4.98.1.1</ecNumber>
    </recommendedName>
</protein>
<comment type="caution">
    <text evidence="13">The sequence shown here is derived from an EMBL/GenBank/DDBJ whole genome shotgun (WGS) entry which is preliminary data.</text>
</comment>
<evidence type="ECO:0000256" key="12">
    <source>
        <dbReference type="RuleBase" id="RU000607"/>
    </source>
</evidence>
<dbReference type="GO" id="GO:0006783">
    <property type="term" value="P:heme biosynthetic process"/>
    <property type="evidence" value="ECO:0007669"/>
    <property type="project" value="UniProtKB-UniRule"/>
</dbReference>
<evidence type="ECO:0000256" key="3">
    <source>
        <dbReference type="ARBA" id="ARBA00007718"/>
    </source>
</evidence>
<evidence type="ECO:0000256" key="5">
    <source>
        <dbReference type="ARBA" id="ARBA00022946"/>
    </source>
</evidence>
<organism evidence="13 14">
    <name type="scientific">Cryptococcus neoformans Tu259-1</name>
    <dbReference type="NCBI Taxonomy" id="1230072"/>
    <lineage>
        <taxon>Eukaryota</taxon>
        <taxon>Fungi</taxon>
        <taxon>Dikarya</taxon>
        <taxon>Basidiomycota</taxon>
        <taxon>Agaricomycotina</taxon>
        <taxon>Tremellomycetes</taxon>
        <taxon>Tremellales</taxon>
        <taxon>Cryptococcaceae</taxon>
        <taxon>Cryptococcus</taxon>
        <taxon>Cryptococcus neoformans species complex</taxon>
    </lineage>
</organism>
<dbReference type="AlphaFoldDB" id="A0A854QEJ3"/>
<dbReference type="FunFam" id="3.40.50.1400:FF:000003">
    <property type="entry name" value="Ferrochelatase"/>
    <property type="match status" value="1"/>
</dbReference>
<dbReference type="PANTHER" id="PTHR11108">
    <property type="entry name" value="FERROCHELATASE"/>
    <property type="match status" value="1"/>
</dbReference>
<dbReference type="HAMAP" id="MF_00323">
    <property type="entry name" value="Ferrochelatase"/>
    <property type="match status" value="1"/>
</dbReference>
<evidence type="ECO:0000256" key="6">
    <source>
        <dbReference type="ARBA" id="ARBA00023004"/>
    </source>
</evidence>
<keyword evidence="4 12" id="KW-0999">Mitochondrion inner membrane</keyword>
<keyword evidence="9" id="KW-0472">Membrane</keyword>
<dbReference type="SUPFAM" id="SSF53800">
    <property type="entry name" value="Chelatase"/>
    <property type="match status" value="1"/>
</dbReference>
<dbReference type="UniPathway" id="UPA00252">
    <property type="reaction ID" value="UER00325"/>
</dbReference>
<evidence type="ECO:0000256" key="4">
    <source>
        <dbReference type="ARBA" id="ARBA00022792"/>
    </source>
</evidence>
<dbReference type="OrthoDB" id="1323at2759"/>
<name>A0A854QEJ3_CRYNE</name>
<evidence type="ECO:0000256" key="9">
    <source>
        <dbReference type="ARBA" id="ARBA00023136"/>
    </source>
</evidence>
<evidence type="ECO:0000256" key="10">
    <source>
        <dbReference type="ARBA" id="ARBA00023239"/>
    </source>
</evidence>
<dbReference type="InterPro" id="IPR033644">
    <property type="entry name" value="Ferrochelatase_C"/>
</dbReference>
<keyword evidence="6 12" id="KW-0408">Iron</keyword>
<keyword evidence="10 12" id="KW-0456">Lyase</keyword>
<keyword evidence="8 12" id="KW-0350">Heme biosynthesis</keyword>
<keyword evidence="5" id="KW-0809">Transit peptide</keyword>
<dbReference type="InterPro" id="IPR019772">
    <property type="entry name" value="Ferrochelatase_AS"/>
</dbReference>
<evidence type="ECO:0000256" key="8">
    <source>
        <dbReference type="ARBA" id="ARBA00023133"/>
    </source>
</evidence>
<keyword evidence="11 12" id="KW-0627">Porphyrin biosynthesis</keyword>
<dbReference type="Pfam" id="PF00762">
    <property type="entry name" value="Ferrochelatase"/>
    <property type="match status" value="1"/>
</dbReference>
<dbReference type="CDD" id="cd03411">
    <property type="entry name" value="Ferrochelatase_N"/>
    <property type="match status" value="1"/>
</dbReference>
<dbReference type="EC" id="4.98.1.1" evidence="12"/>
<comment type="catalytic activity">
    <reaction evidence="12">
        <text>heme b + 2 H(+) = protoporphyrin IX + Fe(2+)</text>
        <dbReference type="Rhea" id="RHEA:22584"/>
        <dbReference type="ChEBI" id="CHEBI:15378"/>
        <dbReference type="ChEBI" id="CHEBI:29033"/>
        <dbReference type="ChEBI" id="CHEBI:57306"/>
        <dbReference type="ChEBI" id="CHEBI:60344"/>
        <dbReference type="EC" id="4.98.1.1"/>
    </reaction>
</comment>
<evidence type="ECO:0000256" key="2">
    <source>
        <dbReference type="ARBA" id="ARBA00004943"/>
    </source>
</evidence>
<comment type="subcellular location">
    <subcellularLocation>
        <location evidence="1">Mitochondrion inner membrane</location>
        <topology evidence="1">Peripheral membrane protein</topology>
        <orientation evidence="1">Matrix side</orientation>
    </subcellularLocation>
</comment>
<evidence type="ECO:0000313" key="13">
    <source>
        <dbReference type="EMBL" id="OXG18330.1"/>
    </source>
</evidence>
<comment type="pathway">
    <text evidence="2 12">Porphyrin-containing compound metabolism; protoheme biosynthesis; protoheme from protoporphyrin-IX: step 1/1.</text>
</comment>
<keyword evidence="7" id="KW-0496">Mitochondrion</keyword>
<dbReference type="PANTHER" id="PTHR11108:SF1">
    <property type="entry name" value="FERROCHELATASE, MITOCHONDRIAL"/>
    <property type="match status" value="1"/>
</dbReference>
<comment type="function">
    <text evidence="12">Catalyzes the ferrous insertion into protoporphyrin IX.</text>
</comment>
<evidence type="ECO:0000256" key="1">
    <source>
        <dbReference type="ARBA" id="ARBA00004443"/>
    </source>
</evidence>
<dbReference type="InterPro" id="IPR033659">
    <property type="entry name" value="Ferrochelatase_N"/>
</dbReference>
<dbReference type="PROSITE" id="PS00534">
    <property type="entry name" value="FERROCHELATASE"/>
    <property type="match status" value="1"/>
</dbReference>
<dbReference type="Gene3D" id="3.40.50.1400">
    <property type="match status" value="2"/>
</dbReference>
<gene>
    <name evidence="13" type="ORF">C361_04453</name>
</gene>
<dbReference type="CDD" id="cd00419">
    <property type="entry name" value="Ferrochelatase_C"/>
    <property type="match status" value="1"/>
</dbReference>
<comment type="similarity">
    <text evidence="3 12">Belongs to the ferrochelatase family.</text>
</comment>
<proteinExistence type="inferred from homology"/>
<dbReference type="GO" id="GO:0005743">
    <property type="term" value="C:mitochondrial inner membrane"/>
    <property type="evidence" value="ECO:0007669"/>
    <property type="project" value="UniProtKB-SubCell"/>
</dbReference>
<reference evidence="13 14" key="1">
    <citation type="submission" date="2017-06" db="EMBL/GenBank/DDBJ databases">
        <title>Global population genomics of the pathogenic fungus Cryptococcus neoformans var. grubii.</title>
        <authorList>
            <person name="Cuomo C."/>
            <person name="Litvintseva A."/>
            <person name="Chen Y."/>
            <person name="Young S."/>
            <person name="Zeng Q."/>
            <person name="Chapman S."/>
            <person name="Gujja S."/>
            <person name="Saif S."/>
            <person name="Birren B."/>
        </authorList>
    </citation>
    <scope>NUCLEOTIDE SEQUENCE [LARGE SCALE GENOMIC DNA]</scope>
    <source>
        <strain evidence="13 14">Tu259-1</strain>
    </source>
</reference>
<accession>A0A854QEJ3</accession>